<organism evidence="1 2">
    <name type="scientific">Paramecium sonneborni</name>
    <dbReference type="NCBI Taxonomy" id="65129"/>
    <lineage>
        <taxon>Eukaryota</taxon>
        <taxon>Sar</taxon>
        <taxon>Alveolata</taxon>
        <taxon>Ciliophora</taxon>
        <taxon>Intramacronucleata</taxon>
        <taxon>Oligohymenophorea</taxon>
        <taxon>Peniculida</taxon>
        <taxon>Parameciidae</taxon>
        <taxon>Paramecium</taxon>
    </lineage>
</organism>
<name>A0A8S1PHZ8_9CILI</name>
<dbReference type="EMBL" id="CAJJDN010000078">
    <property type="protein sequence ID" value="CAD8102421.1"/>
    <property type="molecule type" value="Genomic_DNA"/>
</dbReference>
<accession>A0A8S1PHZ8</accession>
<sequence length="349" mass="41776">MHNLDTKDKKIQKRMFIYKYYYDIIKDRNLQSAPKNIQKQFSIKYYLISPNQQYIAIYMQSQDDTSYQQPDEILLEIRDLNTNKNIDVEDCWMDGKFDINTQITLFSPDSKYLILLSYNKQIVFIFDLINQTTNSEYISTQKLLSIDQNNNVFLLDKQQNLIIYSIHNQQKQLINFGFMIDKFVTITDHFALILSSQSAKVINQQNIKQLCRWPNLNHSIQNFIVMNKQIIIQIGNKTILRYIRTGKIIRNIESQKSSLQHIQKENLTVYLFVNNVFKIIKWDSKLKVTIKKEINQFIRFDILRGVQKLFYIDIDFIKKCATMTNRLYADLDNKKQFLRYLIFKNNNEM</sequence>
<dbReference type="AlphaFoldDB" id="A0A8S1PHZ8"/>
<reference evidence="1" key="1">
    <citation type="submission" date="2021-01" db="EMBL/GenBank/DDBJ databases">
        <authorList>
            <consortium name="Genoscope - CEA"/>
            <person name="William W."/>
        </authorList>
    </citation>
    <scope>NUCLEOTIDE SEQUENCE</scope>
</reference>
<gene>
    <name evidence="1" type="ORF">PSON_ATCC_30995.1.T0780009</name>
</gene>
<proteinExistence type="predicted"/>
<keyword evidence="2" id="KW-1185">Reference proteome</keyword>
<protein>
    <submittedName>
        <fullName evidence="1">Uncharacterized protein</fullName>
    </submittedName>
</protein>
<dbReference type="Proteomes" id="UP000692954">
    <property type="component" value="Unassembled WGS sequence"/>
</dbReference>
<evidence type="ECO:0000313" key="2">
    <source>
        <dbReference type="Proteomes" id="UP000692954"/>
    </source>
</evidence>
<evidence type="ECO:0000313" key="1">
    <source>
        <dbReference type="EMBL" id="CAD8102421.1"/>
    </source>
</evidence>
<comment type="caution">
    <text evidence="1">The sequence shown here is derived from an EMBL/GenBank/DDBJ whole genome shotgun (WGS) entry which is preliminary data.</text>
</comment>